<dbReference type="EMBL" id="UZAM01013449">
    <property type="protein sequence ID" value="VDP27929.1"/>
    <property type="molecule type" value="Genomic_DNA"/>
</dbReference>
<name>A0A183J289_9BILA</name>
<reference evidence="1 2" key="2">
    <citation type="submission" date="2018-11" db="EMBL/GenBank/DDBJ databases">
        <authorList>
            <consortium name="Pathogen Informatics"/>
        </authorList>
    </citation>
    <scope>NUCLEOTIDE SEQUENCE [LARGE SCALE GENOMIC DNA]</scope>
</reference>
<gene>
    <name evidence="1" type="ORF">SBAD_LOCUS9989</name>
</gene>
<dbReference type="Proteomes" id="UP000270296">
    <property type="component" value="Unassembled WGS sequence"/>
</dbReference>
<accession>A0A183J289</accession>
<dbReference type="AlphaFoldDB" id="A0A183J289"/>
<dbReference type="WBParaSite" id="SBAD_0001033901-mRNA-1">
    <property type="protein sequence ID" value="SBAD_0001033901-mRNA-1"/>
    <property type="gene ID" value="SBAD_0001033901"/>
</dbReference>
<proteinExistence type="predicted"/>
<protein>
    <submittedName>
        <fullName evidence="1 3">Uncharacterized protein</fullName>
    </submittedName>
</protein>
<keyword evidence="2" id="KW-1185">Reference proteome</keyword>
<organism evidence="3">
    <name type="scientific">Soboliphyme baturini</name>
    <dbReference type="NCBI Taxonomy" id="241478"/>
    <lineage>
        <taxon>Eukaryota</taxon>
        <taxon>Metazoa</taxon>
        <taxon>Ecdysozoa</taxon>
        <taxon>Nematoda</taxon>
        <taxon>Enoplea</taxon>
        <taxon>Dorylaimia</taxon>
        <taxon>Dioctophymatida</taxon>
        <taxon>Dioctophymatoidea</taxon>
        <taxon>Soboliphymatidae</taxon>
        <taxon>Soboliphyme</taxon>
    </lineage>
</organism>
<sequence>MNGMRWMIRRFTSYPVTFTRELVDVGPQRPPQQKIARSAAEVVSDTGSNPSFRARSTEQMRAEAVVCLAGCRVVSPSVVRSPSPAVSTNKGVMTNGYKSIIDNKYVNCSTDEDKHHFKWLLQSHQQAQRCQRMVGKLAGEEKLGSEESNKDKKNGRSCAMASVAKRSQNGSATGFRLHFSFARVSEHLNRRPVIIINSLCVRHNLIMATFADGSVINL</sequence>
<evidence type="ECO:0000313" key="2">
    <source>
        <dbReference type="Proteomes" id="UP000270296"/>
    </source>
</evidence>
<evidence type="ECO:0000313" key="3">
    <source>
        <dbReference type="WBParaSite" id="SBAD_0001033901-mRNA-1"/>
    </source>
</evidence>
<evidence type="ECO:0000313" key="1">
    <source>
        <dbReference type="EMBL" id="VDP27929.1"/>
    </source>
</evidence>
<reference evidence="3" key="1">
    <citation type="submission" date="2016-06" db="UniProtKB">
        <authorList>
            <consortium name="WormBaseParasite"/>
        </authorList>
    </citation>
    <scope>IDENTIFICATION</scope>
</reference>